<evidence type="ECO:0000256" key="2">
    <source>
        <dbReference type="ARBA" id="ARBA00023242"/>
    </source>
</evidence>
<accession>A0AAN9YM35</accession>
<reference evidence="5 6" key="1">
    <citation type="submission" date="2024-02" db="EMBL/GenBank/DDBJ databases">
        <title>De novo assembly and annotation of 12 fungi associated with fruit tree decline syndrome in Ontario, Canada.</title>
        <authorList>
            <person name="Sulman M."/>
            <person name="Ellouze W."/>
            <person name="Ilyukhin E."/>
        </authorList>
    </citation>
    <scope>NUCLEOTIDE SEQUENCE [LARGE SCALE GENOMIC DNA]</scope>
    <source>
        <strain evidence="5 6">M11/M66-122</strain>
    </source>
</reference>
<feature type="compositionally biased region" description="Pro residues" evidence="3">
    <location>
        <begin position="651"/>
        <end position="663"/>
    </location>
</feature>
<dbReference type="PANTHER" id="PTHR31001">
    <property type="entry name" value="UNCHARACTERIZED TRANSCRIPTIONAL REGULATORY PROTEIN"/>
    <property type="match status" value="1"/>
</dbReference>
<feature type="compositionally biased region" description="Pro residues" evidence="3">
    <location>
        <begin position="449"/>
        <end position="464"/>
    </location>
</feature>
<dbReference type="GO" id="GO:0006351">
    <property type="term" value="P:DNA-templated transcription"/>
    <property type="evidence" value="ECO:0007669"/>
    <property type="project" value="InterPro"/>
</dbReference>
<dbReference type="Proteomes" id="UP001320420">
    <property type="component" value="Unassembled WGS sequence"/>
</dbReference>
<dbReference type="CDD" id="cd12148">
    <property type="entry name" value="fungal_TF_MHR"/>
    <property type="match status" value="1"/>
</dbReference>
<evidence type="ECO:0000313" key="6">
    <source>
        <dbReference type="Proteomes" id="UP001320420"/>
    </source>
</evidence>
<dbReference type="GO" id="GO:0005634">
    <property type="term" value="C:nucleus"/>
    <property type="evidence" value="ECO:0007669"/>
    <property type="project" value="UniProtKB-SubCell"/>
</dbReference>
<dbReference type="PANTHER" id="PTHR31001:SF40">
    <property type="entry name" value="ZN(II)2CYS6 TRANSCRIPTION FACTOR (EUROFUNG)"/>
    <property type="match status" value="1"/>
</dbReference>
<feature type="compositionally biased region" description="Basic residues" evidence="3">
    <location>
        <begin position="606"/>
        <end position="616"/>
    </location>
</feature>
<feature type="region of interest" description="Disordered" evidence="3">
    <location>
        <begin position="416"/>
        <end position="464"/>
    </location>
</feature>
<gene>
    <name evidence="5" type="ORF">SLS62_008924</name>
</gene>
<dbReference type="InterPro" id="IPR007219">
    <property type="entry name" value="XnlR_reg_dom"/>
</dbReference>
<feature type="region of interest" description="Disordered" evidence="3">
    <location>
        <begin position="825"/>
        <end position="845"/>
    </location>
</feature>
<name>A0AAN9YM35_9PEZI</name>
<keyword evidence="2" id="KW-0539">Nucleus</keyword>
<dbReference type="InterPro" id="IPR050613">
    <property type="entry name" value="Sec_Metabolite_Reg"/>
</dbReference>
<organism evidence="5 6">
    <name type="scientific">Diatrype stigma</name>
    <dbReference type="NCBI Taxonomy" id="117547"/>
    <lineage>
        <taxon>Eukaryota</taxon>
        <taxon>Fungi</taxon>
        <taxon>Dikarya</taxon>
        <taxon>Ascomycota</taxon>
        <taxon>Pezizomycotina</taxon>
        <taxon>Sordariomycetes</taxon>
        <taxon>Xylariomycetidae</taxon>
        <taxon>Xylariales</taxon>
        <taxon>Diatrypaceae</taxon>
        <taxon>Diatrype</taxon>
    </lineage>
</organism>
<dbReference type="GO" id="GO:0003677">
    <property type="term" value="F:DNA binding"/>
    <property type="evidence" value="ECO:0007669"/>
    <property type="project" value="InterPro"/>
</dbReference>
<sequence>MPDEGISDGSSWPEYLQPGDQYIAPASGLAFGQLGGGSGGGDQPPSLLQFLPYRSAADRLMAQYFASVHVVAPCSHRPSLETAYASFWEEVQAGFEPRPSTQTVIFAALFSAIVSMDEQVVAGELGGFARNTWLSSLKMGVETALSRANFLQTTKTETMQGFIMYMLALCRAEVTRAHAVLVGAAVRLAECMGLNRDGEAHGLTPLETHVRRLMWHQLCFLDIRTCEVQAHGQGGLLRPVIRREDYDTKLPLRCDEAEITHEAAPAGAGSPSDSDRRWTANTLSLIRFEINEMTRIVWLDRRKLEDGKTTLEAVLAKIETFRQRLSAKYDGLLLGADDEDRDGDSDGDGDVDVGVGVDVRLPTAARRYARCVMYLLTYRLHVMALHPYNLNPVAAAMTCSSSSHFADTATATATSAHAPPSAIVSQTVSPTTSYSSPSSPSKQTTSPPRSQPYPPLPPPTPPPLSLLLPPRLNHLLVASSIAVQELAIQLATDPAFAPWAWYAGAYSQHQEALLLLAAEVSLYHHHQHPQSRHGTSAASSSIGVDNGGGGINSNGSNNNADRIWPCLDWVFGLDRRLPREIRALGLLAEVHDRTAVYLRLRRRRGPTGRVTGRRGLGRSSSAHAGPAVSGSQGRCQGPDHAQNRDQHGLPPLSPPLQQPPPPSRRMQPQKIPSLAFPTPQQQRRRLDSDGGGSSIKVDPAPMAYVAPALSTRRRAPPPAFQPPQQPQQQQQMMAFADLSGRGGDARFAVPPPSALGSTIATTTAAVTTPTILSNSSGLGMRLSGDNRNGDIPTTTHHGTAAAAAAMDAIDWDTVNSLFPTDPQHGGLSAQGFQGLNMGVPNWGGT</sequence>
<keyword evidence="6" id="KW-1185">Reference proteome</keyword>
<dbReference type="EMBL" id="JAKJXP020000088">
    <property type="protein sequence ID" value="KAK7747679.1"/>
    <property type="molecule type" value="Genomic_DNA"/>
</dbReference>
<dbReference type="GO" id="GO:0008270">
    <property type="term" value="F:zinc ion binding"/>
    <property type="evidence" value="ECO:0007669"/>
    <property type="project" value="InterPro"/>
</dbReference>
<proteinExistence type="predicted"/>
<evidence type="ECO:0000256" key="3">
    <source>
        <dbReference type="SAM" id="MobiDB-lite"/>
    </source>
</evidence>
<evidence type="ECO:0000259" key="4">
    <source>
        <dbReference type="Pfam" id="PF04082"/>
    </source>
</evidence>
<dbReference type="AlphaFoldDB" id="A0AAN9YM35"/>
<dbReference type="Pfam" id="PF04082">
    <property type="entry name" value="Fungal_trans"/>
    <property type="match status" value="1"/>
</dbReference>
<feature type="domain" description="Xylanolytic transcriptional activator regulatory" evidence="4">
    <location>
        <begin position="63"/>
        <end position="258"/>
    </location>
</feature>
<evidence type="ECO:0000256" key="1">
    <source>
        <dbReference type="ARBA" id="ARBA00004123"/>
    </source>
</evidence>
<evidence type="ECO:0000313" key="5">
    <source>
        <dbReference type="EMBL" id="KAK7747679.1"/>
    </source>
</evidence>
<feature type="region of interest" description="Disordered" evidence="3">
    <location>
        <begin position="606"/>
        <end position="701"/>
    </location>
</feature>
<feature type="compositionally biased region" description="Low complexity" evidence="3">
    <location>
        <begin position="416"/>
        <end position="448"/>
    </location>
</feature>
<protein>
    <recommendedName>
        <fullName evidence="4">Xylanolytic transcriptional activator regulatory domain-containing protein</fullName>
    </recommendedName>
</protein>
<comment type="caution">
    <text evidence="5">The sequence shown here is derived from an EMBL/GenBank/DDBJ whole genome shotgun (WGS) entry which is preliminary data.</text>
</comment>
<comment type="subcellular location">
    <subcellularLocation>
        <location evidence="1">Nucleus</location>
    </subcellularLocation>
</comment>